<dbReference type="EMBL" id="BMAW01055665">
    <property type="protein sequence ID" value="GFT02169.1"/>
    <property type="molecule type" value="Genomic_DNA"/>
</dbReference>
<reference evidence="1" key="1">
    <citation type="submission" date="2020-08" db="EMBL/GenBank/DDBJ databases">
        <title>Multicomponent nature underlies the extraordinary mechanical properties of spider dragline silk.</title>
        <authorList>
            <person name="Kono N."/>
            <person name="Nakamura H."/>
            <person name="Mori M."/>
            <person name="Yoshida Y."/>
            <person name="Ohtoshi R."/>
            <person name="Malay A.D."/>
            <person name="Moran D.A.P."/>
            <person name="Tomita M."/>
            <person name="Numata K."/>
            <person name="Arakawa K."/>
        </authorList>
    </citation>
    <scope>NUCLEOTIDE SEQUENCE</scope>
</reference>
<sequence>MMKKSMNSNKKERSFVSSQEFWYKRFVWQPNSINAIHPGTSYAIVSCQKNLFALHPTPAVNQVVQYKSSEKDDELLEQYTPNAEDFFRKPDPLVMMMEQNVPDSSPQQYVFKLLDPPIQYVFKLPDPPVTMTMEQKELTETCTETFILFESSPDSNYSY</sequence>
<comment type="caution">
    <text evidence="1">The sequence shown here is derived from an EMBL/GenBank/DDBJ whole genome shotgun (WGS) entry which is preliminary data.</text>
</comment>
<evidence type="ECO:0000313" key="1">
    <source>
        <dbReference type="EMBL" id="GFT02169.1"/>
    </source>
</evidence>
<organism evidence="1 2">
    <name type="scientific">Nephila pilipes</name>
    <name type="common">Giant wood spider</name>
    <name type="synonym">Nephila maculata</name>
    <dbReference type="NCBI Taxonomy" id="299642"/>
    <lineage>
        <taxon>Eukaryota</taxon>
        <taxon>Metazoa</taxon>
        <taxon>Ecdysozoa</taxon>
        <taxon>Arthropoda</taxon>
        <taxon>Chelicerata</taxon>
        <taxon>Arachnida</taxon>
        <taxon>Araneae</taxon>
        <taxon>Araneomorphae</taxon>
        <taxon>Entelegynae</taxon>
        <taxon>Araneoidea</taxon>
        <taxon>Nephilidae</taxon>
        <taxon>Nephila</taxon>
    </lineage>
</organism>
<dbReference type="AlphaFoldDB" id="A0A8X6NA13"/>
<gene>
    <name evidence="1" type="ORF">NPIL_566551</name>
</gene>
<proteinExistence type="predicted"/>
<accession>A0A8X6NA13</accession>
<protein>
    <submittedName>
        <fullName evidence="1">Uncharacterized protein</fullName>
    </submittedName>
</protein>
<evidence type="ECO:0000313" key="2">
    <source>
        <dbReference type="Proteomes" id="UP000887013"/>
    </source>
</evidence>
<dbReference type="Proteomes" id="UP000887013">
    <property type="component" value="Unassembled WGS sequence"/>
</dbReference>
<name>A0A8X6NA13_NEPPI</name>
<keyword evidence="2" id="KW-1185">Reference proteome</keyword>